<accession>A0A1Q2HYJ4</accession>
<dbReference type="Pfam" id="PF13439">
    <property type="entry name" value="Glyco_transf_4"/>
    <property type="match status" value="1"/>
</dbReference>
<evidence type="ECO:0000256" key="2">
    <source>
        <dbReference type="ARBA" id="ARBA00022679"/>
    </source>
</evidence>
<dbReference type="AlphaFoldDB" id="A0A1Q2HYJ4"/>
<dbReference type="KEGG" id="cgv:CGLAU_09880"/>
<dbReference type="OrthoDB" id="3287135at2"/>
<proteinExistence type="predicted"/>
<dbReference type="GO" id="GO:0016757">
    <property type="term" value="F:glycosyltransferase activity"/>
    <property type="evidence" value="ECO:0007669"/>
    <property type="project" value="UniProtKB-KW"/>
</dbReference>
<sequence length="327" mass="35191">MHSGSPEIRVLSIPAEHPYTQAIRPVNVAYLPDPNIDGNWWPHPAFTAEYWRAIPPQEYPAVMHVHFGFEHFTPAQIRELVDVLPVPLVVTAHDIENPHLADAQGQRDHQERLQILLDAADAVLTLTDCAAATLRDAFGVAHVDVVKHPALASPVDADRAPRAAVFVKSLRGNVVADPQFYRDISGRVPLDVYVHDVPATAELRAALPEAHVHAPMSDAELHAAIAGVTTCILPYTRGTHSGWLELCRDLGTTVAVPDIGCYADQADTDAAVAVYAAGDGQAAGEAAAHLVARGAVAYVGDRARELEEVRATHADIYSRLAQGGHHA</sequence>
<organism evidence="4 5">
    <name type="scientific">Corynebacterium glaucum</name>
    <dbReference type="NCBI Taxonomy" id="187491"/>
    <lineage>
        <taxon>Bacteria</taxon>
        <taxon>Bacillati</taxon>
        <taxon>Actinomycetota</taxon>
        <taxon>Actinomycetes</taxon>
        <taxon>Mycobacteriales</taxon>
        <taxon>Corynebacteriaceae</taxon>
        <taxon>Corynebacterium</taxon>
    </lineage>
</organism>
<evidence type="ECO:0000259" key="3">
    <source>
        <dbReference type="Pfam" id="PF13439"/>
    </source>
</evidence>
<name>A0A1Q2HYJ4_9CORY</name>
<evidence type="ECO:0000256" key="1">
    <source>
        <dbReference type="ARBA" id="ARBA00022676"/>
    </source>
</evidence>
<protein>
    <recommendedName>
        <fullName evidence="3">Glycosyltransferase subfamily 4-like N-terminal domain-containing protein</fullName>
    </recommendedName>
</protein>
<evidence type="ECO:0000313" key="4">
    <source>
        <dbReference type="EMBL" id="AQQ15925.1"/>
    </source>
</evidence>
<evidence type="ECO:0000313" key="5">
    <source>
        <dbReference type="Proteomes" id="UP000217209"/>
    </source>
</evidence>
<dbReference type="Gene3D" id="3.40.50.2000">
    <property type="entry name" value="Glycogen Phosphorylase B"/>
    <property type="match status" value="1"/>
</dbReference>
<keyword evidence="5" id="KW-1185">Reference proteome</keyword>
<keyword evidence="2" id="KW-0808">Transferase</keyword>
<feature type="domain" description="Glycosyltransferase subfamily 4-like N-terminal" evidence="3">
    <location>
        <begin position="23"/>
        <end position="146"/>
    </location>
</feature>
<dbReference type="InterPro" id="IPR028098">
    <property type="entry name" value="Glyco_trans_4-like_N"/>
</dbReference>
<gene>
    <name evidence="4" type="ORF">CGLAU_09880</name>
</gene>
<dbReference type="SUPFAM" id="SSF53756">
    <property type="entry name" value="UDP-Glycosyltransferase/glycogen phosphorylase"/>
    <property type="match status" value="1"/>
</dbReference>
<keyword evidence="1" id="KW-0328">Glycosyltransferase</keyword>
<dbReference type="RefSeq" id="WP_095660548.1">
    <property type="nucleotide sequence ID" value="NZ_CP019688.1"/>
</dbReference>
<dbReference type="EMBL" id="CP019688">
    <property type="protein sequence ID" value="AQQ15925.1"/>
    <property type="molecule type" value="Genomic_DNA"/>
</dbReference>
<dbReference type="Proteomes" id="UP000217209">
    <property type="component" value="Chromosome"/>
</dbReference>
<reference evidence="4 5" key="1">
    <citation type="submission" date="2016-12" db="EMBL/GenBank/DDBJ databases">
        <authorList>
            <person name="Song W.-J."/>
            <person name="Kurnit D.M."/>
        </authorList>
    </citation>
    <scope>NUCLEOTIDE SEQUENCE [LARGE SCALE GENOMIC DNA]</scope>
    <source>
        <strain evidence="4 5">DSM 30827</strain>
    </source>
</reference>